<reference evidence="4 5" key="1">
    <citation type="journal article" date="2019" name="Mol. Ecol. Resour.">
        <title>Chromosome-level genome assembly of Triplophysa tibetana, a fish adapted to the harsh high-altitude environment of the Tibetan Plateau.</title>
        <authorList>
            <person name="Yang X."/>
            <person name="Liu H."/>
            <person name="Ma Z."/>
            <person name="Zou Y."/>
            <person name="Zou M."/>
            <person name="Mao Y."/>
            <person name="Li X."/>
            <person name="Wang H."/>
            <person name="Chen T."/>
            <person name="Wang W."/>
            <person name="Yang R."/>
        </authorList>
    </citation>
    <scope>NUCLEOTIDE SEQUENCE [LARGE SCALE GENOMIC DNA]</scope>
    <source>
        <strain evidence="4">TTIB1903HZAU</strain>
        <tissue evidence="4">Muscle</tissue>
    </source>
</reference>
<keyword evidence="5" id="KW-1185">Reference proteome</keyword>
<feature type="compositionally biased region" description="Polar residues" evidence="1">
    <location>
        <begin position="195"/>
        <end position="209"/>
    </location>
</feature>
<dbReference type="AlphaFoldDB" id="A0A5A9PKL0"/>
<dbReference type="PANTHER" id="PTHR47309">
    <property type="entry name" value="T-CELL SURFACE GLYCOPROTEIN CD5"/>
    <property type="match status" value="1"/>
</dbReference>
<evidence type="ECO:0000313" key="4">
    <source>
        <dbReference type="EMBL" id="KAA0722132.1"/>
    </source>
</evidence>
<keyword evidence="2" id="KW-0812">Transmembrane</keyword>
<dbReference type="EMBL" id="SOYY01000004">
    <property type="protein sequence ID" value="KAA0722132.1"/>
    <property type="molecule type" value="Genomic_DNA"/>
</dbReference>
<feature type="compositionally biased region" description="Polar residues" evidence="1">
    <location>
        <begin position="236"/>
        <end position="248"/>
    </location>
</feature>
<comment type="caution">
    <text evidence="4">The sequence shown here is derived from an EMBL/GenBank/DDBJ whole genome shotgun (WGS) entry which is preliminary data.</text>
</comment>
<organism evidence="4 5">
    <name type="scientific">Triplophysa tibetana</name>
    <dbReference type="NCBI Taxonomy" id="1572043"/>
    <lineage>
        <taxon>Eukaryota</taxon>
        <taxon>Metazoa</taxon>
        <taxon>Chordata</taxon>
        <taxon>Craniata</taxon>
        <taxon>Vertebrata</taxon>
        <taxon>Euteleostomi</taxon>
        <taxon>Actinopterygii</taxon>
        <taxon>Neopterygii</taxon>
        <taxon>Teleostei</taxon>
        <taxon>Ostariophysi</taxon>
        <taxon>Cypriniformes</taxon>
        <taxon>Nemacheilidae</taxon>
        <taxon>Triplophysa</taxon>
    </lineage>
</organism>
<accession>A0A5A9PKL0</accession>
<sequence>MENSLLMTFTALLLISIQQGITSSVNFSSVAPSTTQKNDISKTLVPTTSTPCQNITAYITLPPVLARVKISWKKGSHCAGQLYLSSPELREGPLCNTPEVVKWSSKLCQDTRCGDFENFKVTSEDVTGYFINSNMTVSKASCQGLHVICQDPHGKELAAYKAVTGILIFLILSVILLHYSRPTFKAIRKRFSQKRQNQWIGPTQTQSVSYHRGQPGGQPNNNTVKRQSYPGLEKLTVNQSREPSSNRNSDYDSYGCN</sequence>
<evidence type="ECO:0000256" key="3">
    <source>
        <dbReference type="SAM" id="SignalP"/>
    </source>
</evidence>
<feature type="transmembrane region" description="Helical" evidence="2">
    <location>
        <begin position="158"/>
        <end position="179"/>
    </location>
</feature>
<dbReference type="PANTHER" id="PTHR47309:SF1">
    <property type="entry name" value="T-CELL SURFACE GLYCOPROTEIN CD5"/>
    <property type="match status" value="1"/>
</dbReference>
<keyword evidence="2" id="KW-0472">Membrane</keyword>
<evidence type="ECO:0000256" key="1">
    <source>
        <dbReference type="SAM" id="MobiDB-lite"/>
    </source>
</evidence>
<dbReference type="GO" id="GO:0005886">
    <property type="term" value="C:plasma membrane"/>
    <property type="evidence" value="ECO:0007669"/>
    <property type="project" value="TreeGrafter"/>
</dbReference>
<name>A0A5A9PKL0_9TELE</name>
<evidence type="ECO:0000256" key="2">
    <source>
        <dbReference type="SAM" id="Phobius"/>
    </source>
</evidence>
<evidence type="ECO:0000313" key="5">
    <source>
        <dbReference type="Proteomes" id="UP000324632"/>
    </source>
</evidence>
<dbReference type="GO" id="GO:0031295">
    <property type="term" value="P:T cell costimulation"/>
    <property type="evidence" value="ECO:0007669"/>
    <property type="project" value="TreeGrafter"/>
</dbReference>
<dbReference type="InterPro" id="IPR003566">
    <property type="entry name" value="Tcell_CD5"/>
</dbReference>
<feature type="chain" id="PRO_5022984075" evidence="3">
    <location>
        <begin position="25"/>
        <end position="257"/>
    </location>
</feature>
<proteinExistence type="predicted"/>
<feature type="signal peptide" evidence="3">
    <location>
        <begin position="1"/>
        <end position="24"/>
    </location>
</feature>
<keyword evidence="2" id="KW-1133">Transmembrane helix</keyword>
<feature type="compositionally biased region" description="Polar residues" evidence="1">
    <location>
        <begin position="217"/>
        <end position="226"/>
    </location>
</feature>
<protein>
    <submittedName>
        <fullName evidence="4">T-cell surface glycoprotein CD5</fullName>
    </submittedName>
</protein>
<gene>
    <name evidence="4" type="ORF">E1301_Tti009120</name>
</gene>
<keyword evidence="3" id="KW-0732">Signal</keyword>
<feature type="region of interest" description="Disordered" evidence="1">
    <location>
        <begin position="195"/>
        <end position="257"/>
    </location>
</feature>
<dbReference type="Proteomes" id="UP000324632">
    <property type="component" value="Chromosome 4"/>
</dbReference>